<dbReference type="AlphaFoldDB" id="A0A8S4QLP4"/>
<organism evidence="1 2">
    <name type="scientific">Pararge aegeria aegeria</name>
    <dbReference type="NCBI Taxonomy" id="348720"/>
    <lineage>
        <taxon>Eukaryota</taxon>
        <taxon>Metazoa</taxon>
        <taxon>Ecdysozoa</taxon>
        <taxon>Arthropoda</taxon>
        <taxon>Hexapoda</taxon>
        <taxon>Insecta</taxon>
        <taxon>Pterygota</taxon>
        <taxon>Neoptera</taxon>
        <taxon>Endopterygota</taxon>
        <taxon>Lepidoptera</taxon>
        <taxon>Glossata</taxon>
        <taxon>Ditrysia</taxon>
        <taxon>Papilionoidea</taxon>
        <taxon>Nymphalidae</taxon>
        <taxon>Satyrinae</taxon>
        <taxon>Satyrini</taxon>
        <taxon>Parargina</taxon>
        <taxon>Pararge</taxon>
    </lineage>
</organism>
<accession>A0A8S4QLP4</accession>
<name>A0A8S4QLP4_9NEOP</name>
<evidence type="ECO:0000313" key="2">
    <source>
        <dbReference type="Proteomes" id="UP000838756"/>
    </source>
</evidence>
<gene>
    <name evidence="1" type="primary">jg266</name>
    <name evidence="1" type="ORF">PAEG_LOCUS3486</name>
</gene>
<comment type="caution">
    <text evidence="1">The sequence shown here is derived from an EMBL/GenBank/DDBJ whole genome shotgun (WGS) entry which is preliminary data.</text>
</comment>
<dbReference type="EMBL" id="CAKXAJ010011187">
    <property type="protein sequence ID" value="CAH2212354.1"/>
    <property type="molecule type" value="Genomic_DNA"/>
</dbReference>
<dbReference type="Proteomes" id="UP000838756">
    <property type="component" value="Unassembled WGS sequence"/>
</dbReference>
<dbReference type="OrthoDB" id="407509at2759"/>
<evidence type="ECO:0000313" key="1">
    <source>
        <dbReference type="EMBL" id="CAH2212354.1"/>
    </source>
</evidence>
<protein>
    <submittedName>
        <fullName evidence="1">Jg266 protein</fullName>
    </submittedName>
</protein>
<reference evidence="1" key="1">
    <citation type="submission" date="2022-03" db="EMBL/GenBank/DDBJ databases">
        <authorList>
            <person name="Lindestad O."/>
        </authorList>
    </citation>
    <scope>NUCLEOTIDE SEQUENCE</scope>
</reference>
<keyword evidence="2" id="KW-1185">Reference proteome</keyword>
<sequence length="83" mass="9812">MKWYWAGHIACRSDGRWGPKLVDRQRCGSQTSHHRRWTLLAQNRGIWNTLQKTYVQHKTSIGLYNEDGDDELSELDSKWELVP</sequence>
<proteinExistence type="predicted"/>